<evidence type="ECO:0000313" key="3">
    <source>
        <dbReference type="Proteomes" id="UP001153269"/>
    </source>
</evidence>
<comment type="caution">
    <text evidence="2">The sequence shown here is derived from an EMBL/GenBank/DDBJ whole genome shotgun (WGS) entry which is preliminary data.</text>
</comment>
<evidence type="ECO:0000313" key="2">
    <source>
        <dbReference type="EMBL" id="CAB1451846.1"/>
    </source>
</evidence>
<gene>
    <name evidence="2" type="ORF">PLEPLA_LOCUS39573</name>
</gene>
<dbReference type="EMBL" id="CADEAL010004104">
    <property type="protein sequence ID" value="CAB1451846.1"/>
    <property type="molecule type" value="Genomic_DNA"/>
</dbReference>
<keyword evidence="3" id="KW-1185">Reference proteome</keyword>
<reference evidence="2" key="1">
    <citation type="submission" date="2020-03" db="EMBL/GenBank/DDBJ databases">
        <authorList>
            <person name="Weist P."/>
        </authorList>
    </citation>
    <scope>NUCLEOTIDE SEQUENCE</scope>
</reference>
<organism evidence="2 3">
    <name type="scientific">Pleuronectes platessa</name>
    <name type="common">European plaice</name>
    <dbReference type="NCBI Taxonomy" id="8262"/>
    <lineage>
        <taxon>Eukaryota</taxon>
        <taxon>Metazoa</taxon>
        <taxon>Chordata</taxon>
        <taxon>Craniata</taxon>
        <taxon>Vertebrata</taxon>
        <taxon>Euteleostomi</taxon>
        <taxon>Actinopterygii</taxon>
        <taxon>Neopterygii</taxon>
        <taxon>Teleostei</taxon>
        <taxon>Neoteleostei</taxon>
        <taxon>Acanthomorphata</taxon>
        <taxon>Carangaria</taxon>
        <taxon>Pleuronectiformes</taxon>
        <taxon>Pleuronectoidei</taxon>
        <taxon>Pleuronectidae</taxon>
        <taxon>Pleuronectes</taxon>
    </lineage>
</organism>
<dbReference type="Proteomes" id="UP001153269">
    <property type="component" value="Unassembled WGS sequence"/>
</dbReference>
<feature type="region of interest" description="Disordered" evidence="1">
    <location>
        <begin position="100"/>
        <end position="128"/>
    </location>
</feature>
<evidence type="ECO:0000256" key="1">
    <source>
        <dbReference type="SAM" id="MobiDB-lite"/>
    </source>
</evidence>
<protein>
    <submittedName>
        <fullName evidence="2">Uncharacterized protein</fullName>
    </submittedName>
</protein>
<proteinExistence type="predicted"/>
<accession>A0A9N7Z695</accession>
<name>A0A9N7Z695_PLEPL</name>
<dbReference type="AlphaFoldDB" id="A0A9N7Z695"/>
<feature type="region of interest" description="Disordered" evidence="1">
    <location>
        <begin position="1"/>
        <end position="40"/>
    </location>
</feature>
<sequence>MGCEERGGCLSETPPVTEDHTTGASVSQRPMGALPSTVGVCPRTGAVTRGMEVSLPPGASRRRRAAVEPGIANQDAAEGAHAGVGDGCWELWWWPPGCQRERDRPGRLQTPRKGSGSRGWFPTRERRR</sequence>